<reference evidence="5 9" key="2">
    <citation type="submission" date="2020-12" db="EMBL/GenBank/DDBJ databases">
        <title>Whole genome sequencing of Lactobacillus plantarum PC518.</title>
        <authorList>
            <person name="Guo Q."/>
        </authorList>
    </citation>
    <scope>NUCLEOTIDE SEQUENCE [LARGE SCALE GENOMIC DNA]</scope>
    <source>
        <strain evidence="5 9">PC518</strain>
    </source>
</reference>
<proteinExistence type="predicted"/>
<evidence type="ECO:0000313" key="3">
    <source>
        <dbReference type="EMBL" id="KZU95503.1"/>
    </source>
</evidence>
<dbReference type="OMA" id="LLCWQNE"/>
<keyword evidence="1" id="KW-1133">Transmembrane helix</keyword>
<name>A0A0G9GKW4_LACPN</name>
<evidence type="ECO:0000313" key="8">
    <source>
        <dbReference type="Proteomes" id="UP000076989"/>
    </source>
</evidence>
<dbReference type="EMBL" id="LUXM01000026">
    <property type="protein sequence ID" value="KZU95503.1"/>
    <property type="molecule type" value="Genomic_DNA"/>
</dbReference>
<evidence type="ECO:0000313" key="9">
    <source>
        <dbReference type="Proteomes" id="UP000595466"/>
    </source>
</evidence>
<gene>
    <name evidence="5" type="ORF">JH395_04330</name>
    <name evidence="3" type="ORF">Lp19_1457</name>
    <name evidence="4" type="ORF">NAB2_3433</name>
    <name evidence="2" type="ORF">Nizo2260_2418</name>
</gene>
<dbReference type="PATRIC" id="fig|1590.142.peg.2376"/>
<keyword evidence="1" id="KW-0472">Membrane</keyword>
<dbReference type="RefSeq" id="WP_003642673.1">
    <property type="nucleotide sequence ID" value="NZ_AP018405.1"/>
</dbReference>
<feature type="transmembrane region" description="Helical" evidence="1">
    <location>
        <begin position="45"/>
        <end position="70"/>
    </location>
</feature>
<evidence type="ECO:0000256" key="1">
    <source>
        <dbReference type="SAM" id="Phobius"/>
    </source>
</evidence>
<dbReference type="EMBL" id="LUXO01000044">
    <property type="protein sequence ID" value="KZU99423.1"/>
    <property type="molecule type" value="Genomic_DNA"/>
</dbReference>
<dbReference type="EMBL" id="LUWI01000030">
    <property type="protein sequence ID" value="KZU02101.1"/>
    <property type="molecule type" value="Genomic_DNA"/>
</dbReference>
<feature type="transmembrane region" description="Helical" evidence="1">
    <location>
        <begin position="21"/>
        <end position="39"/>
    </location>
</feature>
<feature type="transmembrane region" description="Helical" evidence="1">
    <location>
        <begin position="91"/>
        <end position="121"/>
    </location>
</feature>
<organism evidence="3 7">
    <name type="scientific">Lactiplantibacillus plantarum</name>
    <name type="common">Lactobacillus plantarum</name>
    <dbReference type="NCBI Taxonomy" id="1590"/>
    <lineage>
        <taxon>Bacteria</taxon>
        <taxon>Bacillati</taxon>
        <taxon>Bacillota</taxon>
        <taxon>Bacilli</taxon>
        <taxon>Lactobacillales</taxon>
        <taxon>Lactobacillaceae</taxon>
        <taxon>Lactiplantibacillus</taxon>
    </lineage>
</organism>
<reference evidence="6 7" key="1">
    <citation type="submission" date="2016-03" db="EMBL/GenBank/DDBJ databases">
        <title>Comparative genomics of 54 Lactobacillus plantarum strains reveals genomic uncoupling from niche constraints.</title>
        <authorList>
            <person name="Martino M.E."/>
        </authorList>
    </citation>
    <scope>NUCLEOTIDE SEQUENCE [LARGE SCALE GENOMIC DNA]</scope>
    <source>
        <strain evidence="3 7">19.1</strain>
        <strain evidence="4 6">NAB2</strain>
        <strain evidence="2 8">Nizo2260</strain>
    </source>
</reference>
<evidence type="ECO:0000313" key="6">
    <source>
        <dbReference type="Proteomes" id="UP000076872"/>
    </source>
</evidence>
<dbReference type="Proteomes" id="UP000595466">
    <property type="component" value="Chromosome"/>
</dbReference>
<feature type="transmembrane region" description="Helical" evidence="1">
    <location>
        <begin position="186"/>
        <end position="207"/>
    </location>
</feature>
<keyword evidence="1" id="KW-0812">Transmembrane</keyword>
<sequence length="257" mass="28884">MTSSWSLFKALSWPRFKQMSLLIGIEALAVIVTSLWTAIKGNFTAATLFYNLCAWMALPLIVGFILLAVSNEKFFRAGTFWLLPISDWRRYTINLVVSLVDIVYVWLVQVILFCLTLWIGWNELMGGLTSASLFFSQFDAGSAVQFALGTLLVLVLVTILIWSTITLCHFVTNATKGFLPRFRQRFVNVIITVVVIYVAFRLANLLISMVSFLSSQLVNQGQIDSLWVGSLVMLAVILVEGVLNTLMLQKWVEPTLN</sequence>
<dbReference type="Proteomes" id="UP000076989">
    <property type="component" value="Unassembled WGS sequence"/>
</dbReference>
<evidence type="ECO:0000313" key="4">
    <source>
        <dbReference type="EMBL" id="KZU99423.1"/>
    </source>
</evidence>
<protein>
    <submittedName>
        <fullName evidence="2 5">ABC transporter permease</fullName>
    </submittedName>
    <submittedName>
        <fullName evidence="3">Putative ABC transporter permeasecomponent</fullName>
    </submittedName>
</protein>
<feature type="transmembrane region" description="Helical" evidence="1">
    <location>
        <begin position="141"/>
        <end position="165"/>
    </location>
</feature>
<evidence type="ECO:0000313" key="2">
    <source>
        <dbReference type="EMBL" id="KZU02101.1"/>
    </source>
</evidence>
<evidence type="ECO:0000313" key="7">
    <source>
        <dbReference type="Proteomes" id="UP000076882"/>
    </source>
</evidence>
<evidence type="ECO:0000313" key="5">
    <source>
        <dbReference type="EMBL" id="QQM61794.1"/>
    </source>
</evidence>
<accession>A0A0G9GKW4</accession>
<dbReference type="GeneID" id="77215859"/>
<dbReference type="EMBL" id="CP066817">
    <property type="protein sequence ID" value="QQM61794.1"/>
    <property type="molecule type" value="Genomic_DNA"/>
</dbReference>
<feature type="transmembrane region" description="Helical" evidence="1">
    <location>
        <begin position="227"/>
        <end position="248"/>
    </location>
</feature>
<dbReference type="Proteomes" id="UP000076882">
    <property type="component" value="Unassembled WGS sequence"/>
</dbReference>
<dbReference type="Proteomes" id="UP000076872">
    <property type="component" value="Unassembled WGS sequence"/>
</dbReference>
<dbReference type="KEGG" id="lpb:SH83_11060"/>
<dbReference type="AlphaFoldDB" id="A0A0G9GKW4"/>